<dbReference type="Proteomes" id="UP000287144">
    <property type="component" value="Unassembled WGS sequence"/>
</dbReference>
<evidence type="ECO:0000256" key="1">
    <source>
        <dbReference type="SAM" id="MobiDB-lite"/>
    </source>
</evidence>
<feature type="compositionally biased region" description="Polar residues" evidence="1">
    <location>
        <begin position="156"/>
        <end position="168"/>
    </location>
</feature>
<dbReference type="EMBL" id="NKCK01000008">
    <property type="protein sequence ID" value="RSM13974.1"/>
    <property type="molecule type" value="Genomic_DNA"/>
</dbReference>
<protein>
    <submittedName>
        <fullName evidence="2">Uncharacterized protein</fullName>
    </submittedName>
</protein>
<comment type="caution">
    <text evidence="2">The sequence shown here is derived from an EMBL/GenBank/DDBJ whole genome shotgun (WGS) entry which is preliminary data.</text>
</comment>
<feature type="region of interest" description="Disordered" evidence="1">
    <location>
        <begin position="131"/>
        <end position="199"/>
    </location>
</feature>
<dbReference type="AlphaFoldDB" id="A0A428UI81"/>
<proteinExistence type="predicted"/>
<name>A0A428UI81_9HYPO</name>
<accession>A0A428UI81</accession>
<reference evidence="2 3" key="1">
    <citation type="submission" date="2017-06" db="EMBL/GenBank/DDBJ databases">
        <title>Comparative genomic analysis of Ambrosia Fusariam Clade fungi.</title>
        <authorList>
            <person name="Stajich J.E."/>
            <person name="Carrillo J."/>
            <person name="Kijimoto T."/>
            <person name="Eskalen A."/>
            <person name="O'Donnell K."/>
            <person name="Kasson M."/>
        </authorList>
    </citation>
    <scope>NUCLEOTIDE SEQUENCE [LARGE SCALE GENOMIC DNA]</scope>
    <source>
        <strain evidence="2 3">NRRL62579</strain>
    </source>
</reference>
<gene>
    <name evidence="2" type="ORF">CEP52_001683</name>
</gene>
<sequence length="218" mass="23502">MSGTESAASNPGGFDLLRRATQAMMSSVLFRLVPVAPRSSTPPAMEPTMETLPLKPCARSSINPTLGQRPEHLQSAGLSPYSCPALQALYEVQALEVAGCRALADLRLGHGVLRIVRQWTTRALEFLTGPVGGTLGQHNKPRSLDKKARAGGFDARTQNPIKALSNPQLRHRSGTKQSPSSRSHWVPKPDLAPAPKNGPGGIPTCKRQLLCFWLCRKA</sequence>
<evidence type="ECO:0000313" key="2">
    <source>
        <dbReference type="EMBL" id="RSM13974.1"/>
    </source>
</evidence>
<keyword evidence="3" id="KW-1185">Reference proteome</keyword>
<evidence type="ECO:0000313" key="3">
    <source>
        <dbReference type="Proteomes" id="UP000287144"/>
    </source>
</evidence>
<organism evidence="2 3">
    <name type="scientific">Fusarium oligoseptatum</name>
    <dbReference type="NCBI Taxonomy" id="2604345"/>
    <lineage>
        <taxon>Eukaryota</taxon>
        <taxon>Fungi</taxon>
        <taxon>Dikarya</taxon>
        <taxon>Ascomycota</taxon>
        <taxon>Pezizomycotina</taxon>
        <taxon>Sordariomycetes</taxon>
        <taxon>Hypocreomycetidae</taxon>
        <taxon>Hypocreales</taxon>
        <taxon>Nectriaceae</taxon>
        <taxon>Fusarium</taxon>
        <taxon>Fusarium solani species complex</taxon>
    </lineage>
</organism>